<evidence type="ECO:0000256" key="1">
    <source>
        <dbReference type="SAM" id="MobiDB-lite"/>
    </source>
</evidence>
<dbReference type="Proteomes" id="UP000887013">
    <property type="component" value="Unassembled WGS sequence"/>
</dbReference>
<keyword evidence="3" id="KW-1185">Reference proteome</keyword>
<reference evidence="2" key="1">
    <citation type="submission" date="2020-08" db="EMBL/GenBank/DDBJ databases">
        <title>Multicomponent nature underlies the extraordinary mechanical properties of spider dragline silk.</title>
        <authorList>
            <person name="Kono N."/>
            <person name="Nakamura H."/>
            <person name="Mori M."/>
            <person name="Yoshida Y."/>
            <person name="Ohtoshi R."/>
            <person name="Malay A.D."/>
            <person name="Moran D.A.P."/>
            <person name="Tomita M."/>
            <person name="Numata K."/>
            <person name="Arakawa K."/>
        </authorList>
    </citation>
    <scope>NUCLEOTIDE SEQUENCE</scope>
</reference>
<proteinExistence type="predicted"/>
<evidence type="ECO:0000313" key="2">
    <source>
        <dbReference type="EMBL" id="GFU24516.1"/>
    </source>
</evidence>
<accession>A0A8X6QKV6</accession>
<organism evidence="2 3">
    <name type="scientific">Nephila pilipes</name>
    <name type="common">Giant wood spider</name>
    <name type="synonym">Nephila maculata</name>
    <dbReference type="NCBI Taxonomy" id="299642"/>
    <lineage>
        <taxon>Eukaryota</taxon>
        <taxon>Metazoa</taxon>
        <taxon>Ecdysozoa</taxon>
        <taxon>Arthropoda</taxon>
        <taxon>Chelicerata</taxon>
        <taxon>Arachnida</taxon>
        <taxon>Araneae</taxon>
        <taxon>Araneomorphae</taxon>
        <taxon>Entelegynae</taxon>
        <taxon>Araneoidea</taxon>
        <taxon>Nephilidae</taxon>
        <taxon>Nephila</taxon>
    </lineage>
</organism>
<protein>
    <submittedName>
        <fullName evidence="2">WW domain-binding protein 4</fullName>
    </submittedName>
</protein>
<gene>
    <name evidence="2" type="primary">WBP4</name>
    <name evidence="2" type="ORF">NPIL_468311</name>
</gene>
<dbReference type="OrthoDB" id="191651at2759"/>
<dbReference type="EMBL" id="BMAW01081456">
    <property type="protein sequence ID" value="GFU24516.1"/>
    <property type="molecule type" value="Genomic_DNA"/>
</dbReference>
<sequence>EPEEIDLQLPKPSENVEEIVIPLSKDNSSLKFKEKIVGHLEDTDPSESVAFKKRKFAGSSGKRNTRQRNLDDD</sequence>
<evidence type="ECO:0000313" key="3">
    <source>
        <dbReference type="Proteomes" id="UP000887013"/>
    </source>
</evidence>
<dbReference type="AlphaFoldDB" id="A0A8X6QKV6"/>
<comment type="caution">
    <text evidence="2">The sequence shown here is derived from an EMBL/GenBank/DDBJ whole genome shotgun (WGS) entry which is preliminary data.</text>
</comment>
<feature type="region of interest" description="Disordered" evidence="1">
    <location>
        <begin position="51"/>
        <end position="73"/>
    </location>
</feature>
<name>A0A8X6QKV6_NEPPI</name>
<feature type="non-terminal residue" evidence="2">
    <location>
        <position position="1"/>
    </location>
</feature>